<sequence length="227" mass="25498">MTEFGSMALIDEGGGGDEGVAIPLPGVKRGDMSYRHFKPEIRVTCVRFCPTGRSWAATTTEGLLLYSLDSGLIFDPFELDTDVTPSNIRKTLAQKEYTVAIVMAFKLNEKKLIQEVIEAVPSSEVDVVCSSLPDLYVEKLLEFLASAFETSCHLEFYLIWAHKLLMLHGQKLKTSCEWNIYNIKYALAISQQRGMKRLAEETPGDEEELDSDSDYLMQEAHKDKLSS</sequence>
<dbReference type="PANTHER" id="PTHR19858:SF0">
    <property type="entry name" value="PERIODIC TRYPTOPHAN PROTEIN 2 HOMOLOG"/>
    <property type="match status" value="1"/>
</dbReference>
<name>A0A3M0KGG9_HIRRU</name>
<organism evidence="4 5">
    <name type="scientific">Hirundo rustica rustica</name>
    <dbReference type="NCBI Taxonomy" id="333673"/>
    <lineage>
        <taxon>Eukaryota</taxon>
        <taxon>Metazoa</taxon>
        <taxon>Chordata</taxon>
        <taxon>Craniata</taxon>
        <taxon>Vertebrata</taxon>
        <taxon>Euteleostomi</taxon>
        <taxon>Archelosauria</taxon>
        <taxon>Archosauria</taxon>
        <taxon>Dinosauria</taxon>
        <taxon>Saurischia</taxon>
        <taxon>Theropoda</taxon>
        <taxon>Coelurosauria</taxon>
        <taxon>Aves</taxon>
        <taxon>Neognathae</taxon>
        <taxon>Neoaves</taxon>
        <taxon>Telluraves</taxon>
        <taxon>Australaves</taxon>
        <taxon>Passeriformes</taxon>
        <taxon>Sylvioidea</taxon>
        <taxon>Hirundinidae</taxon>
        <taxon>Hirundo</taxon>
    </lineage>
</organism>
<proteinExistence type="predicted"/>
<dbReference type="GO" id="GO:0000462">
    <property type="term" value="P:maturation of SSU-rRNA from tricistronic rRNA transcript (SSU-rRNA, 5.8S rRNA, LSU-rRNA)"/>
    <property type="evidence" value="ECO:0007669"/>
    <property type="project" value="TreeGrafter"/>
</dbReference>
<dbReference type="OrthoDB" id="3142434at2759"/>
<dbReference type="InterPro" id="IPR007148">
    <property type="entry name" value="SSU_processome_Utp12"/>
</dbReference>
<dbReference type="InterPro" id="IPR027145">
    <property type="entry name" value="PWP2"/>
</dbReference>
<dbReference type="AlphaFoldDB" id="A0A3M0KGG9"/>
<protein>
    <recommendedName>
        <fullName evidence="3">Small-subunit processome Utp12 domain-containing protein</fullName>
    </recommendedName>
</protein>
<reference evidence="4 5" key="1">
    <citation type="submission" date="2018-07" db="EMBL/GenBank/DDBJ databases">
        <title>A high quality draft genome assembly of the barn swallow (H. rustica rustica).</title>
        <authorList>
            <person name="Formenti G."/>
            <person name="Chiara M."/>
            <person name="Poveda L."/>
            <person name="Francoijs K.-J."/>
            <person name="Bonisoli-Alquati A."/>
            <person name="Canova L."/>
            <person name="Gianfranceschi L."/>
            <person name="Horner D.S."/>
            <person name="Saino N."/>
        </authorList>
    </citation>
    <scope>NUCLEOTIDE SEQUENCE [LARGE SCALE GENOMIC DNA]</scope>
    <source>
        <strain evidence="4">Chelidonia</strain>
        <tissue evidence="4">Blood</tissue>
    </source>
</reference>
<dbReference type="STRING" id="333673.A0A3M0KGG9"/>
<dbReference type="Proteomes" id="UP000269221">
    <property type="component" value="Unassembled WGS sequence"/>
</dbReference>
<evidence type="ECO:0000313" key="4">
    <source>
        <dbReference type="EMBL" id="RMC06217.1"/>
    </source>
</evidence>
<feature type="domain" description="Small-subunit processome Utp12" evidence="3">
    <location>
        <begin position="108"/>
        <end position="175"/>
    </location>
</feature>
<keyword evidence="2" id="KW-0677">Repeat</keyword>
<dbReference type="PANTHER" id="PTHR19858">
    <property type="entry name" value="WD40 REPEAT PROTEIN"/>
    <property type="match status" value="1"/>
</dbReference>
<evidence type="ECO:0000259" key="3">
    <source>
        <dbReference type="Pfam" id="PF04003"/>
    </source>
</evidence>
<dbReference type="EMBL" id="QRBI01000120">
    <property type="protein sequence ID" value="RMC06217.1"/>
    <property type="molecule type" value="Genomic_DNA"/>
</dbReference>
<keyword evidence="5" id="KW-1185">Reference proteome</keyword>
<gene>
    <name evidence="4" type="ORF">DUI87_15647</name>
</gene>
<dbReference type="Pfam" id="PF04003">
    <property type="entry name" value="Utp12"/>
    <property type="match status" value="1"/>
</dbReference>
<keyword evidence="1" id="KW-0853">WD repeat</keyword>
<evidence type="ECO:0000256" key="2">
    <source>
        <dbReference type="ARBA" id="ARBA00022737"/>
    </source>
</evidence>
<dbReference type="GO" id="GO:0032040">
    <property type="term" value="C:small-subunit processome"/>
    <property type="evidence" value="ECO:0007669"/>
    <property type="project" value="TreeGrafter"/>
</dbReference>
<accession>A0A3M0KGG9</accession>
<dbReference type="GO" id="GO:0000028">
    <property type="term" value="P:ribosomal small subunit assembly"/>
    <property type="evidence" value="ECO:0007669"/>
    <property type="project" value="TreeGrafter"/>
</dbReference>
<evidence type="ECO:0000256" key="1">
    <source>
        <dbReference type="ARBA" id="ARBA00022574"/>
    </source>
</evidence>
<evidence type="ECO:0000313" key="5">
    <source>
        <dbReference type="Proteomes" id="UP000269221"/>
    </source>
</evidence>
<dbReference type="GO" id="GO:0034388">
    <property type="term" value="C:Pwp2p-containing subcomplex of 90S preribosome"/>
    <property type="evidence" value="ECO:0007669"/>
    <property type="project" value="TreeGrafter"/>
</dbReference>
<comment type="caution">
    <text evidence="4">The sequence shown here is derived from an EMBL/GenBank/DDBJ whole genome shotgun (WGS) entry which is preliminary data.</text>
</comment>